<organism evidence="2 3">
    <name type="scientific">Pinibacter soli</name>
    <dbReference type="NCBI Taxonomy" id="3044211"/>
    <lineage>
        <taxon>Bacteria</taxon>
        <taxon>Pseudomonadati</taxon>
        <taxon>Bacteroidota</taxon>
        <taxon>Chitinophagia</taxon>
        <taxon>Chitinophagales</taxon>
        <taxon>Chitinophagaceae</taxon>
        <taxon>Pinibacter</taxon>
    </lineage>
</organism>
<sequence>MLISFSLRNFLSFKKEQTLDLTPEALKEHTDFLHVPYLYDFEARLLKAVGIFGHNSHGKSNFLKGYQFFLDFIFSSFKIGRSEESIPIENFKLNTSTATQPSYFEAKFYIREKKYRYGFKITGEKVVEEWLYYSESRVRENHLFVRLEQDFKLSKVWSKESEGKVDQSVFFTKPTNLLLSVLISQGSISQISEIAKWLKGNIIITDITSDTHLKRAILILSSPKYRSIINSFIEKADLGFVTIIEKIDSQLKNKLSLDKELIDLIYSMELDRFELYTRHDIYDGEYKKVSSTLFELLKSESSGTIKYFILACYLSYAIKEGQLIMVDELDSKFHVLLLKFLLKTFLSKKVNFSGSQMIFTTHSTFLLGKNILRRDQAAIVEKNEYGESSLKRLHGAKKPLRVDTQIEKEYTKGTLGGVSEKLKNENQLPFE</sequence>
<dbReference type="Pfam" id="PF13304">
    <property type="entry name" value="AAA_21"/>
    <property type="match status" value="2"/>
</dbReference>
<dbReference type="InterPro" id="IPR003959">
    <property type="entry name" value="ATPase_AAA_core"/>
</dbReference>
<dbReference type="GO" id="GO:0005524">
    <property type="term" value="F:ATP binding"/>
    <property type="evidence" value="ECO:0007669"/>
    <property type="project" value="UniProtKB-KW"/>
</dbReference>
<gene>
    <name evidence="2" type="ORF">QJ048_16610</name>
</gene>
<keyword evidence="2" id="KW-0067">ATP-binding</keyword>
<dbReference type="InterPro" id="IPR027417">
    <property type="entry name" value="P-loop_NTPase"/>
</dbReference>
<dbReference type="Proteomes" id="UP001226434">
    <property type="component" value="Unassembled WGS sequence"/>
</dbReference>
<evidence type="ECO:0000259" key="1">
    <source>
        <dbReference type="Pfam" id="PF13304"/>
    </source>
</evidence>
<dbReference type="RefSeq" id="WP_282335529.1">
    <property type="nucleotide sequence ID" value="NZ_JASBRG010000007.1"/>
</dbReference>
<reference evidence="2 3" key="1">
    <citation type="submission" date="2023-05" db="EMBL/GenBank/DDBJ databases">
        <title>Genome sequence of Pinibacter sp. MAH-24.</title>
        <authorList>
            <person name="Huq M.A."/>
        </authorList>
    </citation>
    <scope>NUCLEOTIDE SEQUENCE [LARGE SCALE GENOMIC DNA]</scope>
    <source>
        <strain evidence="2 3">MAH-24</strain>
    </source>
</reference>
<keyword evidence="3" id="KW-1185">Reference proteome</keyword>
<dbReference type="EMBL" id="JASBRG010000007">
    <property type="protein sequence ID" value="MDI3321419.1"/>
    <property type="molecule type" value="Genomic_DNA"/>
</dbReference>
<feature type="domain" description="ATPase AAA-type core" evidence="1">
    <location>
        <begin position="50"/>
        <end position="158"/>
    </location>
</feature>
<dbReference type="PANTHER" id="PTHR40396">
    <property type="entry name" value="ATPASE-LIKE PROTEIN"/>
    <property type="match status" value="1"/>
</dbReference>
<dbReference type="PANTHER" id="PTHR40396:SF1">
    <property type="entry name" value="ATPASE AAA-TYPE CORE DOMAIN-CONTAINING PROTEIN"/>
    <property type="match status" value="1"/>
</dbReference>
<protein>
    <submittedName>
        <fullName evidence="2">ATP-binding protein</fullName>
    </submittedName>
</protein>
<evidence type="ECO:0000313" key="3">
    <source>
        <dbReference type="Proteomes" id="UP001226434"/>
    </source>
</evidence>
<accession>A0ABT6RHT9</accession>
<dbReference type="SUPFAM" id="SSF52540">
    <property type="entry name" value="P-loop containing nucleoside triphosphate hydrolases"/>
    <property type="match status" value="1"/>
</dbReference>
<feature type="domain" description="ATPase AAA-type core" evidence="1">
    <location>
        <begin position="277"/>
        <end position="367"/>
    </location>
</feature>
<dbReference type="Gene3D" id="3.40.50.300">
    <property type="entry name" value="P-loop containing nucleotide triphosphate hydrolases"/>
    <property type="match status" value="1"/>
</dbReference>
<comment type="caution">
    <text evidence="2">The sequence shown here is derived from an EMBL/GenBank/DDBJ whole genome shotgun (WGS) entry which is preliminary data.</text>
</comment>
<evidence type="ECO:0000313" key="2">
    <source>
        <dbReference type="EMBL" id="MDI3321419.1"/>
    </source>
</evidence>
<name>A0ABT6RHT9_9BACT</name>
<keyword evidence="2" id="KW-0547">Nucleotide-binding</keyword>
<proteinExistence type="predicted"/>